<keyword evidence="1" id="KW-0472">Membrane</keyword>
<dbReference type="Proteomes" id="UP000217790">
    <property type="component" value="Unassembled WGS sequence"/>
</dbReference>
<evidence type="ECO:0000256" key="1">
    <source>
        <dbReference type="SAM" id="Phobius"/>
    </source>
</evidence>
<name>A0A2H3DZK4_ARMGA</name>
<reference evidence="3" key="1">
    <citation type="journal article" date="2017" name="Nat. Ecol. Evol.">
        <title>Genome expansion and lineage-specific genetic innovations in the forest pathogenic fungi Armillaria.</title>
        <authorList>
            <person name="Sipos G."/>
            <person name="Prasanna A.N."/>
            <person name="Walter M.C."/>
            <person name="O'Connor E."/>
            <person name="Balint B."/>
            <person name="Krizsan K."/>
            <person name="Kiss B."/>
            <person name="Hess J."/>
            <person name="Varga T."/>
            <person name="Slot J."/>
            <person name="Riley R."/>
            <person name="Boka B."/>
            <person name="Rigling D."/>
            <person name="Barry K."/>
            <person name="Lee J."/>
            <person name="Mihaltcheva S."/>
            <person name="LaButti K."/>
            <person name="Lipzen A."/>
            <person name="Waldron R."/>
            <person name="Moloney N.M."/>
            <person name="Sperisen C."/>
            <person name="Kredics L."/>
            <person name="Vagvoelgyi C."/>
            <person name="Patrignani A."/>
            <person name="Fitzpatrick D."/>
            <person name="Nagy I."/>
            <person name="Doyle S."/>
            <person name="Anderson J.B."/>
            <person name="Grigoriev I.V."/>
            <person name="Gueldener U."/>
            <person name="Muensterkoetter M."/>
            <person name="Nagy L.G."/>
        </authorList>
    </citation>
    <scope>NUCLEOTIDE SEQUENCE [LARGE SCALE GENOMIC DNA]</scope>
    <source>
        <strain evidence="3">Ar21-2</strain>
    </source>
</reference>
<dbReference type="EMBL" id="KZ293650">
    <property type="protein sequence ID" value="PBK96288.1"/>
    <property type="molecule type" value="Genomic_DNA"/>
</dbReference>
<feature type="transmembrane region" description="Helical" evidence="1">
    <location>
        <begin position="117"/>
        <end position="136"/>
    </location>
</feature>
<accession>A0A2H3DZK4</accession>
<dbReference type="InParanoid" id="A0A2H3DZK4"/>
<protein>
    <submittedName>
        <fullName evidence="2">Uncharacterized protein</fullName>
    </submittedName>
</protein>
<keyword evidence="1" id="KW-0812">Transmembrane</keyword>
<proteinExistence type="predicted"/>
<evidence type="ECO:0000313" key="3">
    <source>
        <dbReference type="Proteomes" id="UP000217790"/>
    </source>
</evidence>
<sequence>MTRSVDLIRTLFSEPQPDTALINDRSQDRLHARHDHMIQSIIPILNFWREERTTGNSKGQVNIIISDPSSRTRHTYLEVEDKRQPTVLAVVRRDPWHTSRTMFTEDSMSICIYPCTYFDGLNLLIFIYVGPIMCIFL</sequence>
<evidence type="ECO:0000313" key="2">
    <source>
        <dbReference type="EMBL" id="PBK96288.1"/>
    </source>
</evidence>
<keyword evidence="3" id="KW-1185">Reference proteome</keyword>
<gene>
    <name evidence="2" type="ORF">ARMGADRAFT_691115</name>
</gene>
<organism evidence="2 3">
    <name type="scientific">Armillaria gallica</name>
    <name type="common">Bulbous honey fungus</name>
    <name type="synonym">Armillaria bulbosa</name>
    <dbReference type="NCBI Taxonomy" id="47427"/>
    <lineage>
        <taxon>Eukaryota</taxon>
        <taxon>Fungi</taxon>
        <taxon>Dikarya</taxon>
        <taxon>Basidiomycota</taxon>
        <taxon>Agaricomycotina</taxon>
        <taxon>Agaricomycetes</taxon>
        <taxon>Agaricomycetidae</taxon>
        <taxon>Agaricales</taxon>
        <taxon>Marasmiineae</taxon>
        <taxon>Physalacriaceae</taxon>
        <taxon>Armillaria</taxon>
    </lineage>
</organism>
<keyword evidence="1" id="KW-1133">Transmembrane helix</keyword>
<dbReference type="AlphaFoldDB" id="A0A2H3DZK4"/>